<evidence type="ECO:0000313" key="4">
    <source>
        <dbReference type="Proteomes" id="UP000018320"/>
    </source>
</evidence>
<sequence>MRLSIVSGHALKFLMDAPLDPAQHDWFNAVKCGDISLVSEMIKTHAGTRTEAGETALMIACRMNNANLASILIPSEVDVCTDNNEDALIFAAQSGACKALALLLAYTSIRHTKAGLTALDIAVQREDVPSLRILLRHPGLALEDLQCVYDRMIPTTSEPIQHLILHELSTRGVHCEVKKQSLKSESLATNQEICVTESNQNHGLELSLTPNVSIWDASTVEQQPCRGTAHPDPTSTCQLSGIEEDTYSLSFLQSAQLVTSESSSNISGHDATIHEPHRPRCSDRFATPEPRQTNTDLLGCIRDSAVHNKNEHIQTLYPIFTEAQMAEKNSNIEALRTEIAARQRELEAQQRQNEEQATIFVSKIENLEVKMAEITKAHGVERETLQKENASLRAINASLGEEIAVLCQSAPFENLSTLLAAAQQLVKSELPSIHITERADSITPNRNSSVYSRQSDADSTEMSLEQNRLHEIDVISQKCVQQTQLISSLQANITQRDEQINALIQQNEELKRTIQSHENSISLCNTTVDKLIRSPHVLNPGILLQNTPQNTLGATTSKPKSSIPIRRSIASPLSENSVLSRGRGSKASPGTPQVSRPIERAHTLPTPTRSVVHTSMRLKSSNIRPPATQSPKVQPSPGPRGTRRMLDTTPNHEREDARSPLDEWMLIASKNRASSKRWSTHTPLMDAVLFRHNHDIPRHMEYAGCALTNGYTALMFACERDNKGAVSILAPLECGMCLDNGDTALILALRSEHFETAELLRGLESSYCDVQNITQMPTNITESCTSRKGPRTEMMRYAIEGDVLKIFCLLPYQSREKDEDGNTSLIHAVSNNNLSAVKLLCTTEAGLHNKKGETALIRAAKNGNVECCLLLIDHEKRRQDGKGYTALMWAAVAGDVTMVRLLAPYEAGVQNAQDDNCTALIYAVEFQNFECAEILAPREKALEDTRGLSALERLKRYSGSTNPQLRDAFIRLLS</sequence>
<feature type="coiled-coil region" evidence="1">
    <location>
        <begin position="325"/>
        <end position="352"/>
    </location>
</feature>
<proteinExistence type="predicted"/>
<keyword evidence="1" id="KW-0175">Coiled coil</keyword>
<evidence type="ECO:0000313" key="3">
    <source>
        <dbReference type="EMBL" id="ESU37753.1"/>
    </source>
</evidence>
<accession>V6TFP5</accession>
<feature type="compositionally biased region" description="Polar residues" evidence="2">
    <location>
        <begin position="442"/>
        <end position="454"/>
    </location>
</feature>
<organism evidence="3 4">
    <name type="scientific">Giardia intestinalis</name>
    <name type="common">Giardia lamblia</name>
    <dbReference type="NCBI Taxonomy" id="5741"/>
    <lineage>
        <taxon>Eukaryota</taxon>
        <taxon>Metamonada</taxon>
        <taxon>Diplomonadida</taxon>
        <taxon>Hexamitidae</taxon>
        <taxon>Giardiinae</taxon>
        <taxon>Giardia</taxon>
    </lineage>
</organism>
<feature type="compositionally biased region" description="Basic and acidic residues" evidence="2">
    <location>
        <begin position="644"/>
        <end position="657"/>
    </location>
</feature>
<reference evidence="3 4" key="2">
    <citation type="journal article" date="2013" name="Genome Biol. Evol.">
        <title>Genome sequencing of Giardia lamblia genotypes A2 and B isolates (DH and GS) and comparative analysis with the genomes of genotypes A1 and E (WB and Pig).</title>
        <authorList>
            <person name="Adam R.D."/>
            <person name="Dahlstrom E.W."/>
            <person name="Martens C.A."/>
            <person name="Bruno D.P."/>
            <person name="Barbian K.D."/>
            <person name="Ricklefs S.M."/>
            <person name="Hernandez M.M."/>
            <person name="Narla N.P."/>
            <person name="Patel R.B."/>
            <person name="Porcella S.F."/>
            <person name="Nash T.E."/>
        </authorList>
    </citation>
    <scope>NUCLEOTIDE SEQUENCE [LARGE SCALE GENOMIC DNA]</scope>
    <source>
        <strain evidence="3 4">DH</strain>
    </source>
</reference>
<dbReference type="VEuPathDB" id="GiardiaDB:GL50803_0016672"/>
<dbReference type="PANTHER" id="PTHR24120:SF4">
    <property type="entry name" value="GH07239P"/>
    <property type="match status" value="1"/>
</dbReference>
<dbReference type="SUPFAM" id="SSF48403">
    <property type="entry name" value="Ankyrin repeat"/>
    <property type="match status" value="2"/>
</dbReference>
<dbReference type="Pfam" id="PF12796">
    <property type="entry name" value="Ank_2"/>
    <property type="match status" value="3"/>
</dbReference>
<dbReference type="VEuPathDB" id="GiardiaDB:GL50581_1239"/>
<dbReference type="Proteomes" id="UP000018320">
    <property type="component" value="Unassembled WGS sequence"/>
</dbReference>
<feature type="compositionally biased region" description="Polar residues" evidence="2">
    <location>
        <begin position="605"/>
        <end position="633"/>
    </location>
</feature>
<protein>
    <submittedName>
        <fullName evidence="3">Ankyrin repeat protein</fullName>
    </submittedName>
</protein>
<feature type="coiled-coil region" evidence="1">
    <location>
        <begin position="493"/>
        <end position="520"/>
    </location>
</feature>
<evidence type="ECO:0000256" key="2">
    <source>
        <dbReference type="SAM" id="MobiDB-lite"/>
    </source>
</evidence>
<dbReference type="InterPro" id="IPR036770">
    <property type="entry name" value="Ankyrin_rpt-contain_sf"/>
</dbReference>
<evidence type="ECO:0000256" key="1">
    <source>
        <dbReference type="SAM" id="Coils"/>
    </source>
</evidence>
<feature type="region of interest" description="Disordered" evidence="2">
    <location>
        <begin position="548"/>
        <end position="657"/>
    </location>
</feature>
<dbReference type="Gene3D" id="1.25.40.20">
    <property type="entry name" value="Ankyrin repeat-containing domain"/>
    <property type="match status" value="3"/>
</dbReference>
<dbReference type="EMBL" id="AHGT01000022">
    <property type="protein sequence ID" value="ESU37753.1"/>
    <property type="molecule type" value="Genomic_DNA"/>
</dbReference>
<feature type="compositionally biased region" description="Low complexity" evidence="2">
    <location>
        <begin position="557"/>
        <end position="574"/>
    </location>
</feature>
<dbReference type="Pfam" id="PF00023">
    <property type="entry name" value="Ank"/>
    <property type="match status" value="1"/>
</dbReference>
<feature type="region of interest" description="Disordered" evidence="2">
    <location>
        <begin position="264"/>
        <end position="289"/>
    </location>
</feature>
<gene>
    <name evidence="3" type="ORF">DHA2_152024</name>
</gene>
<name>V6TFP5_GIAIN</name>
<dbReference type="AlphaFoldDB" id="V6TFP5"/>
<reference evidence="4" key="1">
    <citation type="submission" date="2012-02" db="EMBL/GenBank/DDBJ databases">
        <title>Genome sequencing of Giardia lamblia Genotypes A2 and B isolates (DH and GS) and comparative analysis with the genomes of Genotypes A1 and E (WB and Pig).</title>
        <authorList>
            <person name="Adam R."/>
            <person name="Dahlstrom E."/>
            <person name="Martens C."/>
            <person name="Bruno D."/>
            <person name="Barbian K."/>
            <person name="Porcella S.F."/>
            <person name="Nash T."/>
        </authorList>
    </citation>
    <scope>NUCLEOTIDE SEQUENCE</scope>
    <source>
        <strain evidence="4">DH</strain>
    </source>
</reference>
<dbReference type="SMART" id="SM00248">
    <property type="entry name" value="ANK"/>
    <property type="match status" value="8"/>
</dbReference>
<feature type="compositionally biased region" description="Basic and acidic residues" evidence="2">
    <location>
        <begin position="271"/>
        <end position="283"/>
    </location>
</feature>
<comment type="caution">
    <text evidence="3">The sequence shown here is derived from an EMBL/GenBank/DDBJ whole genome shotgun (WGS) entry which is preliminary data.</text>
</comment>
<dbReference type="VEuPathDB" id="GiardiaDB:QR46_3669"/>
<feature type="region of interest" description="Disordered" evidence="2">
    <location>
        <begin position="438"/>
        <end position="458"/>
    </location>
</feature>
<dbReference type="PANTHER" id="PTHR24120">
    <property type="entry name" value="GH07239P"/>
    <property type="match status" value="1"/>
</dbReference>
<dbReference type="VEuPathDB" id="GiardiaDB:DHA2_152024"/>
<dbReference type="InterPro" id="IPR002110">
    <property type="entry name" value="Ankyrin_rpt"/>
</dbReference>